<feature type="transmembrane region" description="Helical" evidence="10">
    <location>
        <begin position="230"/>
        <end position="251"/>
    </location>
</feature>
<keyword evidence="5 10" id="KW-0812">Transmembrane</keyword>
<evidence type="ECO:0000313" key="13">
    <source>
        <dbReference type="Proteomes" id="UP001050691"/>
    </source>
</evidence>
<dbReference type="PROSITE" id="PS50850">
    <property type="entry name" value="MFS"/>
    <property type="match status" value="1"/>
</dbReference>
<dbReference type="PRINTS" id="PR00171">
    <property type="entry name" value="SUGRTRNSPORT"/>
</dbReference>
<sequence>MVKFKHLIRNANSNPDVNEEQGRQTEETPYPIDSKKNEKDIDFNISPLSDDASIAPRTGGSFTIRPTLTIYLLVLLSSISGLLFGYDTGVISGALVTIGSDLGPSKLSDLQEELITSSTTLGALIGSLAAGASSDYTGRRPSLLISDVLFIAGAIIQSVSHNVGTMIAGRFLVGLGVGGASCVAPVYIQELSPRAWKWRGRMVTLNVVLITGGQVVAYGIGAAFERTKGGWRYMVGLGAVPAFIQAVLLIFMPESPRILVLWGKVEKARKVLALVCGAKVTDQAEETQEEKEERGKTADQEVVDYQLHALCEDVKRSVTIIKTYTFSQRLKMLFFEGVNRRALTSYATGLGNVPWQQGELFSLEGACHYQDHHKLRLTFSPLVRGPGTSLATATNWSCNLLINSTYLSLMNRITPSGAFGFYAGLCLLGWIFCIGWYPETAGLGLEEVRELFVEGWGVRGRNRRRERKNEL</sequence>
<dbReference type="GO" id="GO:0005886">
    <property type="term" value="C:plasma membrane"/>
    <property type="evidence" value="ECO:0007669"/>
    <property type="project" value="UniProtKB-SubCell"/>
</dbReference>
<dbReference type="InterPro" id="IPR005828">
    <property type="entry name" value="MFS_sugar_transport-like"/>
</dbReference>
<dbReference type="PROSITE" id="PS00217">
    <property type="entry name" value="SUGAR_TRANSPORT_2"/>
    <property type="match status" value="1"/>
</dbReference>
<feature type="domain" description="Major facilitator superfamily (MFS) profile" evidence="11">
    <location>
        <begin position="73"/>
        <end position="471"/>
    </location>
</feature>
<comment type="catalytic activity">
    <reaction evidence="8">
        <text>myo-inositol(out) + H(+)(out) = myo-inositol(in) + H(+)(in)</text>
        <dbReference type="Rhea" id="RHEA:60364"/>
        <dbReference type="ChEBI" id="CHEBI:15378"/>
        <dbReference type="ChEBI" id="CHEBI:17268"/>
    </reaction>
</comment>
<dbReference type="Proteomes" id="UP001050691">
    <property type="component" value="Unassembled WGS sequence"/>
</dbReference>
<evidence type="ECO:0000313" key="12">
    <source>
        <dbReference type="EMBL" id="GJJ11794.1"/>
    </source>
</evidence>
<dbReference type="EMBL" id="BPWL01000007">
    <property type="protein sequence ID" value="GJJ11794.1"/>
    <property type="molecule type" value="Genomic_DNA"/>
</dbReference>
<accession>A0AAV5AF32</accession>
<feature type="transmembrane region" description="Helical" evidence="10">
    <location>
        <begin position="68"/>
        <end position="86"/>
    </location>
</feature>
<evidence type="ECO:0000256" key="7">
    <source>
        <dbReference type="ARBA" id="ARBA00023136"/>
    </source>
</evidence>
<comment type="caution">
    <text evidence="12">The sequence shown here is derived from an EMBL/GenBank/DDBJ whole genome shotgun (WGS) entry which is preliminary data.</text>
</comment>
<organism evidence="12 13">
    <name type="scientific">Clathrus columnatus</name>
    <dbReference type="NCBI Taxonomy" id="1419009"/>
    <lineage>
        <taxon>Eukaryota</taxon>
        <taxon>Fungi</taxon>
        <taxon>Dikarya</taxon>
        <taxon>Basidiomycota</taxon>
        <taxon>Agaricomycotina</taxon>
        <taxon>Agaricomycetes</taxon>
        <taxon>Phallomycetidae</taxon>
        <taxon>Phallales</taxon>
        <taxon>Clathraceae</taxon>
        <taxon>Clathrus</taxon>
    </lineage>
</organism>
<evidence type="ECO:0000256" key="2">
    <source>
        <dbReference type="ARBA" id="ARBA00010992"/>
    </source>
</evidence>
<dbReference type="InterPro" id="IPR020846">
    <property type="entry name" value="MFS_dom"/>
</dbReference>
<dbReference type="InterPro" id="IPR003663">
    <property type="entry name" value="Sugar/inositol_transpt"/>
</dbReference>
<evidence type="ECO:0000256" key="4">
    <source>
        <dbReference type="ARBA" id="ARBA00022475"/>
    </source>
</evidence>
<gene>
    <name evidence="12" type="ORF">Clacol_006032</name>
</gene>
<dbReference type="GO" id="GO:0005366">
    <property type="term" value="F:myo-inositol:proton symporter activity"/>
    <property type="evidence" value="ECO:0007669"/>
    <property type="project" value="TreeGrafter"/>
</dbReference>
<dbReference type="GO" id="GO:1904679">
    <property type="term" value="P:myo-inositol import across plasma membrane"/>
    <property type="evidence" value="ECO:0007669"/>
    <property type="project" value="TreeGrafter"/>
</dbReference>
<comment type="subcellular location">
    <subcellularLocation>
        <location evidence="1">Cell membrane</location>
        <topology evidence="1">Multi-pass membrane protein</topology>
    </subcellularLocation>
</comment>
<feature type="transmembrane region" description="Helical" evidence="10">
    <location>
        <begin position="167"/>
        <end position="188"/>
    </location>
</feature>
<evidence type="ECO:0000256" key="9">
    <source>
        <dbReference type="SAM" id="MobiDB-lite"/>
    </source>
</evidence>
<feature type="region of interest" description="Disordered" evidence="9">
    <location>
        <begin position="9"/>
        <end position="36"/>
    </location>
</feature>
<keyword evidence="13" id="KW-1185">Reference proteome</keyword>
<dbReference type="Gene3D" id="1.20.1250.20">
    <property type="entry name" value="MFS general substrate transporter like domains"/>
    <property type="match status" value="2"/>
</dbReference>
<evidence type="ECO:0000256" key="6">
    <source>
        <dbReference type="ARBA" id="ARBA00022989"/>
    </source>
</evidence>
<keyword evidence="3" id="KW-0813">Transport</keyword>
<keyword evidence="6 10" id="KW-1133">Transmembrane helix</keyword>
<dbReference type="Pfam" id="PF00083">
    <property type="entry name" value="Sugar_tr"/>
    <property type="match status" value="2"/>
</dbReference>
<evidence type="ECO:0000259" key="11">
    <source>
        <dbReference type="PROSITE" id="PS50850"/>
    </source>
</evidence>
<reference evidence="12" key="1">
    <citation type="submission" date="2021-10" db="EMBL/GenBank/DDBJ databases">
        <title>De novo Genome Assembly of Clathrus columnatus (Basidiomycota, Fungi) Using Illumina and Nanopore Sequence Data.</title>
        <authorList>
            <person name="Ogiso-Tanaka E."/>
            <person name="Itagaki H."/>
            <person name="Hosoya T."/>
            <person name="Hosaka K."/>
        </authorList>
    </citation>
    <scope>NUCLEOTIDE SEQUENCE</scope>
    <source>
        <strain evidence="12">MO-923</strain>
    </source>
</reference>
<dbReference type="InterPro" id="IPR050814">
    <property type="entry name" value="Myo-inositol_Transporter"/>
</dbReference>
<evidence type="ECO:0000256" key="8">
    <source>
        <dbReference type="ARBA" id="ARBA00049119"/>
    </source>
</evidence>
<keyword evidence="4" id="KW-1003">Cell membrane</keyword>
<dbReference type="AlphaFoldDB" id="A0AAV5AF32"/>
<evidence type="ECO:0000256" key="5">
    <source>
        <dbReference type="ARBA" id="ARBA00022692"/>
    </source>
</evidence>
<dbReference type="InterPro" id="IPR005829">
    <property type="entry name" value="Sugar_transporter_CS"/>
</dbReference>
<dbReference type="InterPro" id="IPR036259">
    <property type="entry name" value="MFS_trans_sf"/>
</dbReference>
<feature type="transmembrane region" description="Helical" evidence="10">
    <location>
        <begin position="419"/>
        <end position="437"/>
    </location>
</feature>
<dbReference type="SUPFAM" id="SSF103473">
    <property type="entry name" value="MFS general substrate transporter"/>
    <property type="match status" value="2"/>
</dbReference>
<evidence type="ECO:0000256" key="3">
    <source>
        <dbReference type="ARBA" id="ARBA00022448"/>
    </source>
</evidence>
<feature type="transmembrane region" description="Helical" evidence="10">
    <location>
        <begin position="200"/>
        <end position="224"/>
    </location>
</feature>
<dbReference type="PANTHER" id="PTHR48020">
    <property type="entry name" value="PROTON MYO-INOSITOL COTRANSPORTER"/>
    <property type="match status" value="1"/>
</dbReference>
<comment type="similarity">
    <text evidence="2">Belongs to the major facilitator superfamily. Sugar transporter (TC 2.A.1.1) family.</text>
</comment>
<keyword evidence="7 10" id="KW-0472">Membrane</keyword>
<proteinExistence type="inferred from homology"/>
<evidence type="ECO:0000256" key="10">
    <source>
        <dbReference type="SAM" id="Phobius"/>
    </source>
</evidence>
<protein>
    <recommendedName>
        <fullName evidence="11">Major facilitator superfamily (MFS) profile domain-containing protein</fullName>
    </recommendedName>
</protein>
<evidence type="ECO:0000256" key="1">
    <source>
        <dbReference type="ARBA" id="ARBA00004651"/>
    </source>
</evidence>
<dbReference type="PANTHER" id="PTHR48020:SF12">
    <property type="entry name" value="PROTON MYO-INOSITOL COTRANSPORTER"/>
    <property type="match status" value="1"/>
</dbReference>
<name>A0AAV5AF32_9AGAM</name>